<proteinExistence type="predicted"/>
<dbReference type="AlphaFoldDB" id="A0A2S4L3A8"/>
<feature type="domain" description="Fatty acid desaturase" evidence="3">
    <location>
        <begin position="170"/>
        <end position="388"/>
    </location>
</feature>
<dbReference type="Pfam" id="PF00487">
    <property type="entry name" value="FA_desaturase"/>
    <property type="match status" value="1"/>
</dbReference>
<evidence type="ECO:0000256" key="1">
    <source>
        <dbReference type="SAM" id="MobiDB-lite"/>
    </source>
</evidence>
<keyword evidence="2" id="KW-1133">Transmembrane helix</keyword>
<evidence type="ECO:0000313" key="4">
    <source>
        <dbReference type="EMBL" id="POR36923.1"/>
    </source>
</evidence>
<dbReference type="InterPro" id="IPR005804">
    <property type="entry name" value="FA_desaturase_dom"/>
</dbReference>
<sequence length="453" mass="52345">MEEHIVFDGALTRADHVVLTRLAKDIEAPARRRIPDVSDEALEPDSGIGSEVSSNHENEAIDGSCGKDSTTATVVEDVARLKAMRDPASPNFEPTVLLSIDDCASHVSPAFNQYILQPYVRWAGKVARHETDVAMITHLILYSATSVPSAIILYWHFTYIHGVLHAALQFYYLGTYTLMMHQHIHQRGILAKRFALFDKLFPYILDPMMGHTWNTYYYHHVKHHHVESNGPDDLSSTIRYQRDSVPDFLHYVGRFFFLVWLDLPLYFLRKNRPALAVRTGAWEFLSYLFYYAMARGFGGRATFFVYLLPFLLLRMGLMVGNWGQHAFVDAEEPDSDFRSSITVIDVASNRFCFNDGYHTSHHLNPLRHWRDHPISFLEQKQIYAKEGALVFHNIDFLMISLRLLCKDYEHLAKCLVPMGDQIDLTMEGRIALLKKLTRKFSEEEIQEKFRKRI</sequence>
<dbReference type="PANTHER" id="PTHR36459">
    <property type="entry name" value="ORF"/>
    <property type="match status" value="1"/>
</dbReference>
<dbReference type="Proteomes" id="UP000237481">
    <property type="component" value="Unassembled WGS sequence"/>
</dbReference>
<dbReference type="PANTHER" id="PTHR36459:SF1">
    <property type="entry name" value="FATTY ACID DESATURASE DOMAIN-CONTAINING PROTEIN-RELATED"/>
    <property type="match status" value="1"/>
</dbReference>
<keyword evidence="2" id="KW-0812">Transmembrane</keyword>
<feature type="region of interest" description="Disordered" evidence="1">
    <location>
        <begin position="35"/>
        <end position="67"/>
    </location>
</feature>
<keyword evidence="2" id="KW-0472">Membrane</keyword>
<dbReference type="EMBL" id="PKSG01000293">
    <property type="protein sequence ID" value="POR36923.1"/>
    <property type="molecule type" value="Genomic_DNA"/>
</dbReference>
<accession>A0A2S4L3A8</accession>
<comment type="caution">
    <text evidence="4">The sequence shown here is derived from an EMBL/GenBank/DDBJ whole genome shotgun (WGS) entry which is preliminary data.</text>
</comment>
<protein>
    <recommendedName>
        <fullName evidence="3">Fatty acid desaturase domain-containing protein</fullName>
    </recommendedName>
</protein>
<dbReference type="STRING" id="94208.A0A2S4L3A8"/>
<gene>
    <name evidence="4" type="ORF">TPAR_02883</name>
</gene>
<feature type="transmembrane region" description="Helical" evidence="2">
    <location>
        <begin position="288"/>
        <end position="313"/>
    </location>
</feature>
<dbReference type="GO" id="GO:0006629">
    <property type="term" value="P:lipid metabolic process"/>
    <property type="evidence" value="ECO:0007669"/>
    <property type="project" value="InterPro"/>
</dbReference>
<evidence type="ECO:0000313" key="5">
    <source>
        <dbReference type="Proteomes" id="UP000237481"/>
    </source>
</evidence>
<reference evidence="4 5" key="1">
    <citation type="submission" date="2018-01" db="EMBL/GenBank/DDBJ databases">
        <title>Harnessing the power of phylogenomics to disentangle the directionality and signatures of interkingdom host jumping in the parasitic fungal genus Tolypocladium.</title>
        <authorList>
            <person name="Quandt C.A."/>
            <person name="Patterson W."/>
            <person name="Spatafora J.W."/>
        </authorList>
    </citation>
    <scope>NUCLEOTIDE SEQUENCE [LARGE SCALE GENOMIC DNA]</scope>
    <source>
        <strain evidence="4 5">NRBC 100945</strain>
    </source>
</reference>
<organism evidence="4 5">
    <name type="scientific">Tolypocladium paradoxum</name>
    <dbReference type="NCBI Taxonomy" id="94208"/>
    <lineage>
        <taxon>Eukaryota</taxon>
        <taxon>Fungi</taxon>
        <taxon>Dikarya</taxon>
        <taxon>Ascomycota</taxon>
        <taxon>Pezizomycotina</taxon>
        <taxon>Sordariomycetes</taxon>
        <taxon>Hypocreomycetidae</taxon>
        <taxon>Hypocreales</taxon>
        <taxon>Ophiocordycipitaceae</taxon>
        <taxon>Tolypocladium</taxon>
    </lineage>
</organism>
<evidence type="ECO:0000256" key="2">
    <source>
        <dbReference type="SAM" id="Phobius"/>
    </source>
</evidence>
<evidence type="ECO:0000259" key="3">
    <source>
        <dbReference type="Pfam" id="PF00487"/>
    </source>
</evidence>
<feature type="transmembrane region" description="Helical" evidence="2">
    <location>
        <begin position="159"/>
        <end position="179"/>
    </location>
</feature>
<name>A0A2S4L3A8_9HYPO</name>
<dbReference type="OrthoDB" id="1470350at2759"/>
<keyword evidence="5" id="KW-1185">Reference proteome</keyword>